<accession>E4XSK6</accession>
<dbReference type="Proteomes" id="UP000001307">
    <property type="component" value="Unassembled WGS sequence"/>
</dbReference>
<gene>
    <name evidence="1" type="ORF">GSOID_T00002777001</name>
</gene>
<dbReference type="InParanoid" id="E4XSK6"/>
<proteinExistence type="predicted"/>
<dbReference type="AlphaFoldDB" id="E4XSK6"/>
<keyword evidence="2" id="KW-1185">Reference proteome</keyword>
<reference evidence="1" key="1">
    <citation type="journal article" date="2010" name="Science">
        <title>Plasticity of animal genome architecture unmasked by rapid evolution of a pelagic tunicate.</title>
        <authorList>
            <person name="Denoeud F."/>
            <person name="Henriet S."/>
            <person name="Mungpakdee S."/>
            <person name="Aury J.M."/>
            <person name="Da Silva C."/>
            <person name="Brinkmann H."/>
            <person name="Mikhaleva J."/>
            <person name="Olsen L.C."/>
            <person name="Jubin C."/>
            <person name="Canestro C."/>
            <person name="Bouquet J.M."/>
            <person name="Danks G."/>
            <person name="Poulain J."/>
            <person name="Campsteijn C."/>
            <person name="Adamski M."/>
            <person name="Cross I."/>
            <person name="Yadetie F."/>
            <person name="Muffato M."/>
            <person name="Louis A."/>
            <person name="Butcher S."/>
            <person name="Tsagkogeorga G."/>
            <person name="Konrad A."/>
            <person name="Singh S."/>
            <person name="Jensen M.F."/>
            <person name="Cong E.H."/>
            <person name="Eikeseth-Otteraa H."/>
            <person name="Noel B."/>
            <person name="Anthouard V."/>
            <person name="Porcel B.M."/>
            <person name="Kachouri-Lafond R."/>
            <person name="Nishino A."/>
            <person name="Ugolini M."/>
            <person name="Chourrout P."/>
            <person name="Nishida H."/>
            <person name="Aasland R."/>
            <person name="Huzurbazar S."/>
            <person name="Westhof E."/>
            <person name="Delsuc F."/>
            <person name="Lehrach H."/>
            <person name="Reinhardt R."/>
            <person name="Weissenbach J."/>
            <person name="Roy S.W."/>
            <person name="Artiguenave F."/>
            <person name="Postlethwait J.H."/>
            <person name="Manak J.R."/>
            <person name="Thompson E.M."/>
            <person name="Jaillon O."/>
            <person name="Du Pasquier L."/>
            <person name="Boudinot P."/>
            <person name="Liberles D.A."/>
            <person name="Volff J.N."/>
            <person name="Philippe H."/>
            <person name="Lenhard B."/>
            <person name="Roest Crollius H."/>
            <person name="Wincker P."/>
            <person name="Chourrout D."/>
        </authorList>
    </citation>
    <scope>NUCLEOTIDE SEQUENCE [LARGE SCALE GENOMIC DNA]</scope>
</reference>
<protein>
    <submittedName>
        <fullName evidence="1">Uncharacterized protein</fullName>
    </submittedName>
</protein>
<dbReference type="EMBL" id="FN653136">
    <property type="protein sequence ID" value="CBY12718.1"/>
    <property type="molecule type" value="Genomic_DNA"/>
</dbReference>
<name>E4XSK6_OIKDI</name>
<evidence type="ECO:0000313" key="1">
    <source>
        <dbReference type="EMBL" id="CBY12718.1"/>
    </source>
</evidence>
<organism evidence="1">
    <name type="scientific">Oikopleura dioica</name>
    <name type="common">Tunicate</name>
    <dbReference type="NCBI Taxonomy" id="34765"/>
    <lineage>
        <taxon>Eukaryota</taxon>
        <taxon>Metazoa</taxon>
        <taxon>Chordata</taxon>
        <taxon>Tunicata</taxon>
        <taxon>Appendicularia</taxon>
        <taxon>Copelata</taxon>
        <taxon>Oikopleuridae</taxon>
        <taxon>Oikopleura</taxon>
    </lineage>
</organism>
<evidence type="ECO:0000313" key="2">
    <source>
        <dbReference type="Proteomes" id="UP000001307"/>
    </source>
</evidence>
<sequence>MEFYGENEDLNAEISYRFIDSIENEEEKHLAKLKQSLSFKKLAECLAVQDLQYIESSGDWDLLHEAKKKQKSSQKEVKRVHDEIIRFARFEASLAPFSSNEKTLKKMQKEKGVLKGAWNLSRSTMEDCQGMNTDQLVSVLKMVSLGATHVNFQFTVQGTGTIRAEYDDWIVEFSAKRDCVLKEGYEPWNTDSLNFDLRQKFGSPYIDCYDHDLFHINVNGEVKDCSSLVYLERVEEDRKIYDDLTYTVCVNVCPDVIYSE</sequence>